<dbReference type="FunFam" id="3.30.420.40:FF:000026">
    <property type="entry name" value="Heat shock protein 70"/>
    <property type="match status" value="1"/>
</dbReference>
<dbReference type="SUPFAM" id="SSF100920">
    <property type="entry name" value="Heat shock protein 70kD (HSP70), peptide-binding domain"/>
    <property type="match status" value="1"/>
</dbReference>
<dbReference type="InterPro" id="IPR018181">
    <property type="entry name" value="Heat_shock_70_CS"/>
</dbReference>
<dbReference type="Proteomes" id="UP000594263">
    <property type="component" value="Unplaced"/>
</dbReference>
<dbReference type="GO" id="GO:0005524">
    <property type="term" value="F:ATP binding"/>
    <property type="evidence" value="ECO:0007669"/>
    <property type="project" value="UniProtKB-KW"/>
</dbReference>
<dbReference type="Gene3D" id="2.60.34.10">
    <property type="entry name" value="Substrate Binding Domain Of DNAk, Chain A, domain 1"/>
    <property type="match status" value="1"/>
</dbReference>
<evidence type="ECO:0000256" key="4">
    <source>
        <dbReference type="ARBA" id="ARBA00023016"/>
    </source>
</evidence>
<dbReference type="PROSITE" id="PS01036">
    <property type="entry name" value="HSP70_3"/>
    <property type="match status" value="1"/>
</dbReference>
<protein>
    <recommendedName>
        <fullName evidence="8">Heat shock protein 70</fullName>
    </recommendedName>
</protein>
<dbReference type="Gene3D" id="3.90.640.10">
    <property type="entry name" value="Actin, Chain A, domain 4"/>
    <property type="match status" value="1"/>
</dbReference>
<dbReference type="InterPro" id="IPR043129">
    <property type="entry name" value="ATPase_NBD"/>
</dbReference>
<reference evidence="6" key="1">
    <citation type="submission" date="2021-01" db="UniProtKB">
        <authorList>
            <consortium name="EnsemblPlants"/>
        </authorList>
    </citation>
    <scope>IDENTIFICATION</scope>
</reference>
<evidence type="ECO:0000313" key="7">
    <source>
        <dbReference type="Proteomes" id="UP000594263"/>
    </source>
</evidence>
<dbReference type="PROSITE" id="PS00329">
    <property type="entry name" value="HSP70_2"/>
    <property type="match status" value="1"/>
</dbReference>
<dbReference type="PRINTS" id="PR00301">
    <property type="entry name" value="HEATSHOCK70"/>
</dbReference>
<evidence type="ECO:0000256" key="1">
    <source>
        <dbReference type="ARBA" id="ARBA00007381"/>
    </source>
</evidence>
<proteinExistence type="inferred from homology"/>
<dbReference type="Gene3D" id="3.30.420.40">
    <property type="match status" value="2"/>
</dbReference>
<comment type="similarity">
    <text evidence="1 5">Belongs to the heat shock protein 70 family.</text>
</comment>
<keyword evidence="2 5" id="KW-0547">Nucleotide-binding</keyword>
<dbReference type="OMA" id="VPMADDM"/>
<evidence type="ECO:0008006" key="8">
    <source>
        <dbReference type="Google" id="ProtNLM"/>
    </source>
</evidence>
<accession>A0A7N0RGP4</accession>
<dbReference type="InterPro" id="IPR013126">
    <property type="entry name" value="Hsp_70_fam"/>
</dbReference>
<dbReference type="InterPro" id="IPR029047">
    <property type="entry name" value="HSP70_peptide-bd_sf"/>
</dbReference>
<dbReference type="AlphaFoldDB" id="A0A7N0RGP4"/>
<dbReference type="EnsemblPlants" id="Kaladp0011s0247.1.v1.1">
    <property type="protein sequence ID" value="Kaladp0011s0247.1.v1.1"/>
    <property type="gene ID" value="Kaladp0011s0247.v1.1"/>
</dbReference>
<dbReference type="SUPFAM" id="SSF53067">
    <property type="entry name" value="Actin-like ATPase domain"/>
    <property type="match status" value="2"/>
</dbReference>
<dbReference type="PROSITE" id="PS00297">
    <property type="entry name" value="HSP70_1"/>
    <property type="match status" value="1"/>
</dbReference>
<dbReference type="Gene3D" id="1.20.1270.10">
    <property type="match status" value="1"/>
</dbReference>
<dbReference type="CDD" id="cd10233">
    <property type="entry name" value="ASKHA_NBD_HSP70_HSPA1"/>
    <property type="match status" value="1"/>
</dbReference>
<dbReference type="FunFam" id="1.20.1270.10:FF:000016">
    <property type="entry name" value="Heat shock protein 70"/>
    <property type="match status" value="1"/>
</dbReference>
<dbReference type="Pfam" id="PF00012">
    <property type="entry name" value="HSP70"/>
    <property type="match status" value="1"/>
</dbReference>
<keyword evidence="4" id="KW-0346">Stress response</keyword>
<evidence type="ECO:0000256" key="3">
    <source>
        <dbReference type="ARBA" id="ARBA00022840"/>
    </source>
</evidence>
<dbReference type="FunFam" id="3.30.30.30:FF:000019">
    <property type="entry name" value="Heat shock 70 kDa protein"/>
    <property type="match status" value="1"/>
</dbReference>
<evidence type="ECO:0000256" key="2">
    <source>
        <dbReference type="ARBA" id="ARBA00022741"/>
    </source>
</evidence>
<dbReference type="FunFam" id="3.30.420.40:FF:000172">
    <property type="entry name" value="Heat shock 70 kDa protein"/>
    <property type="match status" value="2"/>
</dbReference>
<dbReference type="FunFam" id="2.60.34.10:FF:000002">
    <property type="entry name" value="Heat shock 70 kDa"/>
    <property type="match status" value="1"/>
</dbReference>
<dbReference type="FunFam" id="3.90.640.10:FF:000002">
    <property type="entry name" value="Heat shock 70 kDa"/>
    <property type="match status" value="1"/>
</dbReference>
<organism evidence="6 7">
    <name type="scientific">Kalanchoe fedtschenkoi</name>
    <name type="common">Lavender scallops</name>
    <name type="synonym">South American air plant</name>
    <dbReference type="NCBI Taxonomy" id="63787"/>
    <lineage>
        <taxon>Eukaryota</taxon>
        <taxon>Viridiplantae</taxon>
        <taxon>Streptophyta</taxon>
        <taxon>Embryophyta</taxon>
        <taxon>Tracheophyta</taxon>
        <taxon>Spermatophyta</taxon>
        <taxon>Magnoliopsida</taxon>
        <taxon>eudicotyledons</taxon>
        <taxon>Gunneridae</taxon>
        <taxon>Pentapetalae</taxon>
        <taxon>Saxifragales</taxon>
        <taxon>Crassulaceae</taxon>
        <taxon>Kalanchoe</taxon>
    </lineage>
</organism>
<keyword evidence="3 5" id="KW-0067">ATP-binding</keyword>
<dbReference type="NCBIfam" id="NF001413">
    <property type="entry name" value="PRK00290.1"/>
    <property type="match status" value="1"/>
</dbReference>
<dbReference type="Gramene" id="Kaladp0011s0247.1.v1.1">
    <property type="protein sequence ID" value="Kaladp0011s0247.1.v1.1"/>
    <property type="gene ID" value="Kaladp0011s0247.v1.1"/>
</dbReference>
<dbReference type="GO" id="GO:0140662">
    <property type="term" value="F:ATP-dependent protein folding chaperone"/>
    <property type="evidence" value="ECO:0007669"/>
    <property type="project" value="InterPro"/>
</dbReference>
<name>A0A7N0RGP4_KALFE</name>
<sequence>MVASTEGKAIGIDLGTTYSCVGVWQNDRVEIIANDQGNRTTPSYVAFTDTERLIGDAAKNQVAMNPNNTVFDAKRLIGRRFSDPSVQSDMKHWPFKVVAGPGDKPMIVVTYKGEEKMFSAEEISSMVLVKMREIAEAYLGHSVNNAVVTVPAYFNDSQRQATKDAGVIAGLNVMRIINEPTAAAIAYGLDKKASRKGEQNVLIFDLGGGTFDVSLLTIEEGIFEVKATAGDTHLGGEDFDNRMVNHFAAEFKRKHKKDISGNARALRRLRTACERAKRTLSSTAQTTIEIDSLYEGIDFYATITRARFEEMNMDLFRRCMEPVEKCLRDAKIDKSKVDEIVLVGGSTRIPKVQQLLQEFFNGKELCKSINPDEAVAYGAAVQAAILSGEGNEKVQDLLLLDVTPLSLGLETAGGVMTVLIPRNTTIPTKKEQVFSTYSDNQPGVLIQVYEGERARTKDNNLLGKFELTGIPPAPRGVPQINVCFDIDANGILNVSAEDKTAGVKNKITITNDKGRLSKEEIEKMVKDAEKYKAEDEDVKKRVEAKNALENYAYNMRNTIKDEQIGGKLDAGDKQKIEKAVNEAIEWLDRNQLAEVDELEDKLKELEGLCNPIIAKMYQGGAGAGEVPMGGGMPAAGAGPKIEEVD</sequence>
<dbReference type="Gene3D" id="3.30.30.30">
    <property type="match status" value="1"/>
</dbReference>
<dbReference type="SUPFAM" id="SSF100934">
    <property type="entry name" value="Heat shock protein 70kD (HSP70), C-terminal subdomain"/>
    <property type="match status" value="1"/>
</dbReference>
<evidence type="ECO:0000313" key="6">
    <source>
        <dbReference type="EnsemblPlants" id="Kaladp0011s0247.1.v1.1"/>
    </source>
</evidence>
<dbReference type="InterPro" id="IPR029048">
    <property type="entry name" value="HSP70_C_sf"/>
</dbReference>
<dbReference type="PANTHER" id="PTHR19375">
    <property type="entry name" value="HEAT SHOCK PROTEIN 70KDA"/>
    <property type="match status" value="1"/>
</dbReference>
<keyword evidence="7" id="KW-1185">Reference proteome</keyword>
<evidence type="ECO:0000256" key="5">
    <source>
        <dbReference type="RuleBase" id="RU003322"/>
    </source>
</evidence>